<dbReference type="InterPro" id="IPR002347">
    <property type="entry name" value="SDR_fam"/>
</dbReference>
<keyword evidence="3" id="KW-0560">Oxidoreductase</keyword>
<dbReference type="GO" id="GO:0016616">
    <property type="term" value="F:oxidoreductase activity, acting on the CH-OH group of donors, NAD or NADP as acceptor"/>
    <property type="evidence" value="ECO:0007669"/>
    <property type="project" value="TreeGrafter"/>
</dbReference>
<dbReference type="SUPFAM" id="SSF51735">
    <property type="entry name" value="NAD(P)-binding Rossmann-fold domains"/>
    <property type="match status" value="1"/>
</dbReference>
<dbReference type="PRINTS" id="PR00081">
    <property type="entry name" value="GDHRDH"/>
</dbReference>
<proteinExistence type="inferred from homology"/>
<reference evidence="5" key="1">
    <citation type="journal article" date="2020" name="Stud. Mycol.">
        <title>101 Dothideomycetes genomes: a test case for predicting lifestyles and emergence of pathogens.</title>
        <authorList>
            <person name="Haridas S."/>
            <person name="Albert R."/>
            <person name="Binder M."/>
            <person name="Bloem J."/>
            <person name="Labutti K."/>
            <person name="Salamov A."/>
            <person name="Andreopoulos B."/>
            <person name="Baker S."/>
            <person name="Barry K."/>
            <person name="Bills G."/>
            <person name="Bluhm B."/>
            <person name="Cannon C."/>
            <person name="Castanera R."/>
            <person name="Culley D."/>
            <person name="Daum C."/>
            <person name="Ezra D."/>
            <person name="Gonzalez J."/>
            <person name="Henrissat B."/>
            <person name="Kuo A."/>
            <person name="Liang C."/>
            <person name="Lipzen A."/>
            <person name="Lutzoni F."/>
            <person name="Magnuson J."/>
            <person name="Mondo S."/>
            <person name="Nolan M."/>
            <person name="Ohm R."/>
            <person name="Pangilinan J."/>
            <person name="Park H.-J."/>
            <person name="Ramirez L."/>
            <person name="Alfaro M."/>
            <person name="Sun H."/>
            <person name="Tritt A."/>
            <person name="Yoshinaga Y."/>
            <person name="Zwiers L.-H."/>
            <person name="Turgeon B."/>
            <person name="Goodwin S."/>
            <person name="Spatafora J."/>
            <person name="Crous P."/>
            <person name="Grigoriev I."/>
        </authorList>
    </citation>
    <scope>NUCLEOTIDE SEQUENCE</scope>
    <source>
        <strain evidence="5">CBS 113818</strain>
    </source>
</reference>
<accession>A0A6A7A9F3</accession>
<dbReference type="PRINTS" id="PR00080">
    <property type="entry name" value="SDRFAMILY"/>
</dbReference>
<comment type="similarity">
    <text evidence="1 4">Belongs to the short-chain dehydrogenases/reductases (SDR) family.</text>
</comment>
<sequence length="362" mass="39834">MASTISSTLSRTVHEPLFTGALLYLLTRGPVHIRQRLLGPFQTTLLAKNSAVRLAAFVTVLKILTSVGVVRRVNDALNSLAWNQWRLFGRPGAQFKFGPEKEEMIVITGGSSGFGYEMVKAFAEYARVVVLDVADFPEELASLRDVHFYKCDVTDTPAVEELCKEIRRDHGEATVLVNNAGIGTGKTVLETSNAQCEKLFKVNLTSHFVLIREFLPGMLRQKKGHIVTIASMASFVAAPGLLDYCCSKIGALYLSEGIRAECMTHYTNGRSICTTSVHPSWHQTGIIKGVEAQLTKRGVILGAAKDVSDMVVKQVLSGKSGQLIVPQSDGRKTGVRFLPMWAQDILYGHLWQRKHKGGFVKE</sequence>
<dbReference type="InterPro" id="IPR020904">
    <property type="entry name" value="Sc_DH/Rdtase_CS"/>
</dbReference>
<dbReference type="Gene3D" id="3.40.50.720">
    <property type="entry name" value="NAD(P)-binding Rossmann-like Domain"/>
    <property type="match status" value="1"/>
</dbReference>
<dbReference type="PROSITE" id="PS00061">
    <property type="entry name" value="ADH_SHORT"/>
    <property type="match status" value="1"/>
</dbReference>
<evidence type="ECO:0000256" key="4">
    <source>
        <dbReference type="RuleBase" id="RU000363"/>
    </source>
</evidence>
<organism evidence="5 6">
    <name type="scientific">Ophiobolus disseminans</name>
    <dbReference type="NCBI Taxonomy" id="1469910"/>
    <lineage>
        <taxon>Eukaryota</taxon>
        <taxon>Fungi</taxon>
        <taxon>Dikarya</taxon>
        <taxon>Ascomycota</taxon>
        <taxon>Pezizomycotina</taxon>
        <taxon>Dothideomycetes</taxon>
        <taxon>Pleosporomycetidae</taxon>
        <taxon>Pleosporales</taxon>
        <taxon>Pleosporineae</taxon>
        <taxon>Phaeosphaeriaceae</taxon>
        <taxon>Ophiobolus</taxon>
    </lineage>
</organism>
<evidence type="ECO:0000256" key="3">
    <source>
        <dbReference type="ARBA" id="ARBA00023002"/>
    </source>
</evidence>
<gene>
    <name evidence="5" type="ORF">CC86DRAFT_453466</name>
</gene>
<dbReference type="PANTHER" id="PTHR24322:SF736">
    <property type="entry name" value="RETINOL DEHYDROGENASE 10"/>
    <property type="match status" value="1"/>
</dbReference>
<dbReference type="InterPro" id="IPR036291">
    <property type="entry name" value="NAD(P)-bd_dom_sf"/>
</dbReference>
<name>A0A6A7A9F3_9PLEO</name>
<protein>
    <submittedName>
        <fullName evidence="5">NAD(P)-binding protein</fullName>
    </submittedName>
</protein>
<dbReference type="Proteomes" id="UP000799424">
    <property type="component" value="Unassembled WGS sequence"/>
</dbReference>
<keyword evidence="6" id="KW-1185">Reference proteome</keyword>
<keyword evidence="2" id="KW-0521">NADP</keyword>
<dbReference type="EMBL" id="MU006220">
    <property type="protein sequence ID" value="KAF2829921.1"/>
    <property type="molecule type" value="Genomic_DNA"/>
</dbReference>
<evidence type="ECO:0000256" key="1">
    <source>
        <dbReference type="ARBA" id="ARBA00006484"/>
    </source>
</evidence>
<dbReference type="Pfam" id="PF00106">
    <property type="entry name" value="adh_short"/>
    <property type="match status" value="1"/>
</dbReference>
<evidence type="ECO:0000313" key="5">
    <source>
        <dbReference type="EMBL" id="KAF2829921.1"/>
    </source>
</evidence>
<evidence type="ECO:0000313" key="6">
    <source>
        <dbReference type="Proteomes" id="UP000799424"/>
    </source>
</evidence>
<evidence type="ECO:0000256" key="2">
    <source>
        <dbReference type="ARBA" id="ARBA00022857"/>
    </source>
</evidence>
<dbReference type="AlphaFoldDB" id="A0A6A7A9F3"/>
<dbReference type="PANTHER" id="PTHR24322">
    <property type="entry name" value="PKSB"/>
    <property type="match status" value="1"/>
</dbReference>
<dbReference type="OrthoDB" id="10253736at2759"/>